<keyword evidence="9" id="KW-0175">Coiled coil</keyword>
<dbReference type="CDD" id="cd14014">
    <property type="entry name" value="STKc_PknB_like"/>
    <property type="match status" value="1"/>
</dbReference>
<dbReference type="InterPro" id="IPR053159">
    <property type="entry name" value="Hybrid_Histidine_Kinase"/>
</dbReference>
<dbReference type="PROSITE" id="PS50109">
    <property type="entry name" value="HIS_KIN"/>
    <property type="match status" value="1"/>
</dbReference>
<sequence length="1762" mass="203475">MIPLKGYNFAEKIYESNNTIVYRGTRLKDKLPIVGKILKKDYPSTKDLDLFQYEYETTKKFNSNGIIKVYDMEILEHTRAIIYEDFHGISLDRLIKTNYFSIKEILEIMIKITNIIGEIHDMDYIYKNLNPQNIIINSNTKEVKIIDFQMASEVKKETQTAVAPDMLDGNILYISPEQTGRMNRSIDFRSDLYSLGMTFYEMLTDIVPFKSRDKMDIIYGHIAQEPVSPNALKKHIPLILSNIVIKLIAKRAEERYQSAWSLKLDLEICLEKLKSNGEIEEFNLDSNFSSSKFQICEKLYGRDKELKLLGKEFDEVLKGESRIVLFKGPPGIGKTFLINEIHKPLVKEKGYFLWGKFELYKGNVPYSGIVQAFSGLIKQILTEKKEILHIWKEKILKAVGINGQIIIDVIPELELVIGKQPSIISISPQESKKRFNETLKQFIRVFATASHPLVIFIDDLQWADYSTLNFLRDLLSDLETKYILFIGAYRDKEIDENQPFTETLNDIYKLKGIKGKRISLEPLNKEHINELICDAIHCEESSSIELANVVEKKTQGNPFFIVQLLNSMYNEKILRFDSKKLKWYWDIDVVKYMGSSDNVVNLMTKRLKGISKGSQEILKLGACIGSKFNINTLSIIYEDTYENMINSIWEAIKEGFIIPLDKDYKILLNNTKEYVSRNISFKFLHDKIQQSAYSLIPMDEKKEYHLKIARGLIKNMDCSQVENKIFNIVDQFNESIELIYDKEEKMKISKLNLIAARKGKKSLAYKASLDFIKTSMNLLIENSWHLEYDLTFNVYKEYVELEYLNGNFNDSEIILKKALSKVCDKIDKSKLYRLMILMHTMSGEYDKAIEMAIEILNILGMSLPTGDFNRLTQKEIHKIKELVGSSSVSSLIHIKDMSSLEKKAILKILTQLAPVTYVKNQDLWGFIAAKRVFLSIKYGNAAESAHSYTNFGILLGKYEEYKLGYAFGLLGLEVSKKYEDISQQCKSFYNISCYLTPWVDHIRKSYDLYKEGYDFGIKSGELQFVGYMFMSILSNFFPQGMKLEILKSHIDKFLSFSLNTKNSLSTSVIEGFKLIVNNLIKSDSLEIQDYIYDEEKYIHNCEKNKTYLGLGNYYIMKGQVEYILDRPKKSLENLMKAKDLLPFISGTFLIAEYNFYRSLTLLKLCDKVSDGKKKEYIKEIELNQIQMRTWMENCEENFAHKYYIVEAEKYKLLNQNDKAMDFYEKAIEFAGKNEFIQDEALANELVARFYLNRKQKKVASIYMKESHYLYHTWGANKKVKHMEGKYEELFLFSPSTRDYNVLNIENEIDMNTVISASQAISKEIEMDRLLKKLLYISTKYSGAQRSIFVMNKNNKYLVTGEVNNGKVRLIEDTPIEQYGNLPHSIINYVMRTKEDVLLNDAFNDGIFTKDPYVIKCKSKSILCMPIIARGYLIGIGYLENNLSTNAFTTKHLKLLKILGSQAAISMENAIMYNKIKELNSILEENIEEKDELLEEILEYDKLKTEFIANISHELRTPLNVMLGAIQMSDLIFTNKFDKKSKTQVIKYSSMTKQNCYRLIRLVNNLIDITKLDSGYIPVSLKKCNVTQLVEDITLSVVDYASIKGIDVIYDTNVEEKIMMCDLDKMERIILNLLSNAIKFTDKGGLIKVNFIDNGDTVTISVKDTGIGILKEKQDIIFDRFAQADKSLSRNNEGSGIGLSLVKSFVQLLGGKISVKSELGHGSEFIINLPVCDTRHINSYMDEVAVVKDNQQRIQIEFSDIYF</sequence>
<dbReference type="InterPro" id="IPR011009">
    <property type="entry name" value="Kinase-like_dom_sf"/>
</dbReference>
<dbReference type="SMART" id="SM00388">
    <property type="entry name" value="HisKA"/>
    <property type="match status" value="1"/>
</dbReference>
<dbReference type="InterPro" id="IPR019734">
    <property type="entry name" value="TPR_rpt"/>
</dbReference>
<evidence type="ECO:0000256" key="7">
    <source>
        <dbReference type="ARBA" id="ARBA00022840"/>
    </source>
</evidence>
<dbReference type="EC" id="2.7.13.3" evidence="2"/>
<name>A0A267MQN1_9FIRM</name>
<dbReference type="Gene3D" id="3.30.565.10">
    <property type="entry name" value="Histidine kinase-like ATPase, C-terminal domain"/>
    <property type="match status" value="1"/>
</dbReference>
<dbReference type="SUPFAM" id="SSF55781">
    <property type="entry name" value="GAF domain-like"/>
    <property type="match status" value="1"/>
</dbReference>
<dbReference type="EMBL" id="NIBG01000001">
    <property type="protein sequence ID" value="PAB61040.1"/>
    <property type="molecule type" value="Genomic_DNA"/>
</dbReference>
<dbReference type="PROSITE" id="PS50011">
    <property type="entry name" value="PROTEIN_KINASE_DOM"/>
    <property type="match status" value="1"/>
</dbReference>
<dbReference type="InterPro" id="IPR036890">
    <property type="entry name" value="HATPase_C_sf"/>
</dbReference>
<accession>A0A267MQN1</accession>
<keyword evidence="13" id="KW-1185">Reference proteome</keyword>
<feature type="domain" description="Protein kinase" evidence="10">
    <location>
        <begin position="7"/>
        <end position="268"/>
    </location>
</feature>
<dbReference type="CDD" id="cd00082">
    <property type="entry name" value="HisKA"/>
    <property type="match status" value="1"/>
</dbReference>
<dbReference type="RefSeq" id="WP_095130075.1">
    <property type="nucleotide sequence ID" value="NZ_NIBG01000001.1"/>
</dbReference>
<dbReference type="InterPro" id="IPR005467">
    <property type="entry name" value="His_kinase_dom"/>
</dbReference>
<feature type="coiled-coil region" evidence="9">
    <location>
        <begin position="1472"/>
        <end position="1502"/>
    </location>
</feature>
<comment type="caution">
    <text evidence="12">The sequence shown here is derived from an EMBL/GenBank/DDBJ whole genome shotgun (WGS) entry which is preliminary data.</text>
</comment>
<dbReference type="SMART" id="SM00220">
    <property type="entry name" value="S_TKc"/>
    <property type="match status" value="1"/>
</dbReference>
<dbReference type="GO" id="GO:0005524">
    <property type="term" value="F:ATP binding"/>
    <property type="evidence" value="ECO:0007669"/>
    <property type="project" value="UniProtKB-KW"/>
</dbReference>
<dbReference type="SMART" id="SM00387">
    <property type="entry name" value="HATPase_c"/>
    <property type="match status" value="1"/>
</dbReference>
<dbReference type="GO" id="GO:0000155">
    <property type="term" value="F:phosphorelay sensor kinase activity"/>
    <property type="evidence" value="ECO:0007669"/>
    <property type="project" value="InterPro"/>
</dbReference>
<dbReference type="InterPro" id="IPR003661">
    <property type="entry name" value="HisK_dim/P_dom"/>
</dbReference>
<dbReference type="InterPro" id="IPR036097">
    <property type="entry name" value="HisK_dim/P_sf"/>
</dbReference>
<dbReference type="PRINTS" id="PR00344">
    <property type="entry name" value="BCTRLSENSOR"/>
</dbReference>
<keyword evidence="6" id="KW-0418">Kinase</keyword>
<dbReference type="InterPro" id="IPR004358">
    <property type="entry name" value="Sig_transdc_His_kin-like_C"/>
</dbReference>
<comment type="catalytic activity">
    <reaction evidence="1">
        <text>ATP + protein L-histidine = ADP + protein N-phospho-L-histidine.</text>
        <dbReference type="EC" id="2.7.13.3"/>
    </reaction>
</comment>
<dbReference type="Pfam" id="PF00512">
    <property type="entry name" value="HisKA"/>
    <property type="match status" value="1"/>
</dbReference>
<dbReference type="Pfam" id="PF00069">
    <property type="entry name" value="Pkinase"/>
    <property type="match status" value="1"/>
</dbReference>
<evidence type="ECO:0000256" key="8">
    <source>
        <dbReference type="ARBA" id="ARBA00023012"/>
    </source>
</evidence>
<keyword evidence="4" id="KW-0808">Transferase</keyword>
<evidence type="ECO:0000256" key="6">
    <source>
        <dbReference type="ARBA" id="ARBA00022777"/>
    </source>
</evidence>
<dbReference type="SUPFAM" id="SSF56112">
    <property type="entry name" value="Protein kinase-like (PK-like)"/>
    <property type="match status" value="1"/>
</dbReference>
<dbReference type="InterPro" id="IPR041664">
    <property type="entry name" value="AAA_16"/>
</dbReference>
<dbReference type="PANTHER" id="PTHR43642:SF1">
    <property type="entry name" value="HYBRID SIGNAL TRANSDUCTION HISTIDINE KINASE G"/>
    <property type="match status" value="1"/>
</dbReference>
<dbReference type="InterPro" id="IPR000719">
    <property type="entry name" value="Prot_kinase_dom"/>
</dbReference>
<dbReference type="SMART" id="SM00028">
    <property type="entry name" value="TPR"/>
    <property type="match status" value="3"/>
</dbReference>
<keyword evidence="5" id="KW-0547">Nucleotide-binding</keyword>
<dbReference type="Gene3D" id="1.10.510.10">
    <property type="entry name" value="Transferase(Phosphotransferase) domain 1"/>
    <property type="match status" value="1"/>
</dbReference>
<evidence type="ECO:0000256" key="3">
    <source>
        <dbReference type="ARBA" id="ARBA00022553"/>
    </source>
</evidence>
<proteinExistence type="predicted"/>
<evidence type="ECO:0000313" key="12">
    <source>
        <dbReference type="EMBL" id="PAB61040.1"/>
    </source>
</evidence>
<feature type="domain" description="Histidine kinase" evidence="11">
    <location>
        <begin position="1509"/>
        <end position="1732"/>
    </location>
</feature>
<dbReference type="OrthoDB" id="9801841at2"/>
<dbReference type="SUPFAM" id="SSF47384">
    <property type="entry name" value="Homodimeric domain of signal transducing histidine kinase"/>
    <property type="match status" value="1"/>
</dbReference>
<keyword evidence="8" id="KW-0902">Two-component regulatory system</keyword>
<evidence type="ECO:0000256" key="4">
    <source>
        <dbReference type="ARBA" id="ARBA00022679"/>
    </source>
</evidence>
<evidence type="ECO:0000313" key="13">
    <source>
        <dbReference type="Proteomes" id="UP000216024"/>
    </source>
</evidence>
<dbReference type="Pfam" id="PF01590">
    <property type="entry name" value="GAF"/>
    <property type="match status" value="1"/>
</dbReference>
<evidence type="ECO:0000256" key="1">
    <source>
        <dbReference type="ARBA" id="ARBA00000085"/>
    </source>
</evidence>
<dbReference type="FunFam" id="3.30.565.10:FF:000037">
    <property type="entry name" value="Hybrid sensor histidine kinase/response regulator"/>
    <property type="match status" value="1"/>
</dbReference>
<evidence type="ECO:0000259" key="11">
    <source>
        <dbReference type="PROSITE" id="PS50109"/>
    </source>
</evidence>
<dbReference type="InterPro" id="IPR003594">
    <property type="entry name" value="HATPase_dom"/>
</dbReference>
<dbReference type="InterPro" id="IPR003018">
    <property type="entry name" value="GAF"/>
</dbReference>
<evidence type="ECO:0000256" key="9">
    <source>
        <dbReference type="SAM" id="Coils"/>
    </source>
</evidence>
<dbReference type="PANTHER" id="PTHR43642">
    <property type="entry name" value="HYBRID SIGNAL TRANSDUCTION HISTIDINE KINASE G"/>
    <property type="match status" value="1"/>
</dbReference>
<evidence type="ECO:0000256" key="2">
    <source>
        <dbReference type="ARBA" id="ARBA00012438"/>
    </source>
</evidence>
<gene>
    <name evidence="12" type="ORF">CCE28_01000</name>
</gene>
<dbReference type="CDD" id="cd16922">
    <property type="entry name" value="HATPase_EvgS-ArcB-TorS-like"/>
    <property type="match status" value="1"/>
</dbReference>
<evidence type="ECO:0000259" key="10">
    <source>
        <dbReference type="PROSITE" id="PS50011"/>
    </source>
</evidence>
<dbReference type="SUPFAM" id="SSF55874">
    <property type="entry name" value="ATPase domain of HSP90 chaperone/DNA topoisomerase II/histidine kinase"/>
    <property type="match status" value="1"/>
</dbReference>
<dbReference type="SUPFAM" id="SSF52540">
    <property type="entry name" value="P-loop containing nucleoside triphosphate hydrolases"/>
    <property type="match status" value="1"/>
</dbReference>
<reference evidence="12 13" key="1">
    <citation type="submission" date="2017-06" db="EMBL/GenBank/DDBJ databases">
        <title>Draft genome sequence of anaerobic fermentative bacterium Anaeromicrobium sediminis DY2726D isolated from West Pacific Ocean sediments.</title>
        <authorList>
            <person name="Zeng X."/>
        </authorList>
    </citation>
    <scope>NUCLEOTIDE SEQUENCE [LARGE SCALE GENOMIC DNA]</scope>
    <source>
        <strain evidence="12 13">DY2726D</strain>
    </source>
</reference>
<organism evidence="12 13">
    <name type="scientific">Anaeromicrobium sediminis</name>
    <dbReference type="NCBI Taxonomy" id="1478221"/>
    <lineage>
        <taxon>Bacteria</taxon>
        <taxon>Bacillati</taxon>
        <taxon>Bacillota</taxon>
        <taxon>Clostridia</taxon>
        <taxon>Peptostreptococcales</taxon>
        <taxon>Thermotaleaceae</taxon>
        <taxon>Anaeromicrobium</taxon>
    </lineage>
</organism>
<dbReference type="Gene3D" id="1.10.287.130">
    <property type="match status" value="1"/>
</dbReference>
<dbReference type="Pfam" id="PF13191">
    <property type="entry name" value="AAA_16"/>
    <property type="match status" value="1"/>
</dbReference>
<keyword evidence="7" id="KW-0067">ATP-binding</keyword>
<dbReference type="InterPro" id="IPR029016">
    <property type="entry name" value="GAF-like_dom_sf"/>
</dbReference>
<dbReference type="Gene3D" id="3.40.50.300">
    <property type="entry name" value="P-loop containing nucleotide triphosphate hydrolases"/>
    <property type="match status" value="1"/>
</dbReference>
<protein>
    <recommendedName>
        <fullName evidence="2">histidine kinase</fullName>
        <ecNumber evidence="2">2.7.13.3</ecNumber>
    </recommendedName>
</protein>
<evidence type="ECO:0000256" key="5">
    <source>
        <dbReference type="ARBA" id="ARBA00022741"/>
    </source>
</evidence>
<keyword evidence="3" id="KW-0597">Phosphoprotein</keyword>
<dbReference type="Proteomes" id="UP000216024">
    <property type="component" value="Unassembled WGS sequence"/>
</dbReference>
<dbReference type="InterPro" id="IPR027417">
    <property type="entry name" value="P-loop_NTPase"/>
</dbReference>
<dbReference type="Pfam" id="PF02518">
    <property type="entry name" value="HATPase_c"/>
    <property type="match status" value="1"/>
</dbReference>
<dbReference type="Gene3D" id="3.30.450.40">
    <property type="match status" value="1"/>
</dbReference>
<dbReference type="SMART" id="SM00065">
    <property type="entry name" value="GAF"/>
    <property type="match status" value="1"/>
</dbReference>